<dbReference type="Gene3D" id="3.20.20.370">
    <property type="entry name" value="Glycoside hydrolase/deacetylase"/>
    <property type="match status" value="1"/>
</dbReference>
<dbReference type="RefSeq" id="WP_283927930.1">
    <property type="nucleotide sequence ID" value="NZ_CP126084.1"/>
</dbReference>
<dbReference type="PANTHER" id="PTHR30105:SF2">
    <property type="entry name" value="DIVERGENT POLYSACCHARIDE DEACETYLASE SUPERFAMILY"/>
    <property type="match status" value="1"/>
</dbReference>
<dbReference type="InterPro" id="IPR011330">
    <property type="entry name" value="Glyco_hydro/deAcase_b/a-brl"/>
</dbReference>
<evidence type="ECO:0000313" key="3">
    <source>
        <dbReference type="Proteomes" id="UP001177943"/>
    </source>
</evidence>
<feature type="chain" id="PRO_5041680553" evidence="1">
    <location>
        <begin position="33"/>
        <end position="296"/>
    </location>
</feature>
<dbReference type="AlphaFoldDB" id="A0AA95ID02"/>
<feature type="signal peptide" evidence="1">
    <location>
        <begin position="1"/>
        <end position="32"/>
    </location>
</feature>
<protein>
    <submittedName>
        <fullName evidence="2">Divergent polysaccharide deacetylase family protein</fullName>
    </submittedName>
</protein>
<gene>
    <name evidence="2" type="ORF">QNH46_09845</name>
</gene>
<dbReference type="CDD" id="cd10936">
    <property type="entry name" value="CE4_DAC2"/>
    <property type="match status" value="1"/>
</dbReference>
<evidence type="ECO:0000313" key="2">
    <source>
        <dbReference type="EMBL" id="WHX50912.1"/>
    </source>
</evidence>
<dbReference type="KEGG" id="pwn:QNH46_09845"/>
<reference evidence="2" key="1">
    <citation type="submission" date="2023-05" db="EMBL/GenBank/DDBJ databases">
        <title>Comparative genomics of Bacillaceae isolates and their secondary metabolite potential.</title>
        <authorList>
            <person name="Song L."/>
            <person name="Nielsen L.J."/>
            <person name="Mohite O."/>
            <person name="Xu X."/>
            <person name="Weber T."/>
            <person name="Kovacs A.T."/>
        </authorList>
    </citation>
    <scope>NUCLEOTIDE SEQUENCE</scope>
    <source>
        <strain evidence="2">B2_4</strain>
    </source>
</reference>
<dbReference type="GO" id="GO:0005975">
    <property type="term" value="P:carbohydrate metabolic process"/>
    <property type="evidence" value="ECO:0007669"/>
    <property type="project" value="InterPro"/>
</dbReference>
<accession>A0AA95ID02</accession>
<proteinExistence type="predicted"/>
<keyword evidence="1" id="KW-0732">Signal</keyword>
<dbReference type="PANTHER" id="PTHR30105">
    <property type="entry name" value="UNCHARACTERIZED YIBQ-RELATED"/>
    <property type="match status" value="1"/>
</dbReference>
<dbReference type="InterPro" id="IPR006837">
    <property type="entry name" value="Divergent_DAC"/>
</dbReference>
<dbReference type="SUPFAM" id="SSF88713">
    <property type="entry name" value="Glycoside hydrolase/deacetylase"/>
    <property type="match status" value="1"/>
</dbReference>
<dbReference type="EMBL" id="CP126084">
    <property type="protein sequence ID" value="WHX50912.1"/>
    <property type="molecule type" value="Genomic_DNA"/>
</dbReference>
<dbReference type="Pfam" id="PF04748">
    <property type="entry name" value="Polysacc_deac_2"/>
    <property type="match status" value="1"/>
</dbReference>
<dbReference type="Proteomes" id="UP001177943">
    <property type="component" value="Chromosome"/>
</dbReference>
<sequence length="296" mass="32152">MDRNTANWRVFGKICCCLLLSLSSLNMLPGLAAAGQIASISKPAAQLIKDEGRQSAKGKKLAVIIDDLGNGMQGTEEIMALPVKVTVAVMPFLPTTEADARKAHEVGHDVLIHLPLEPKQGPTRWLGPGAILTEMSDEAVRKNVEAAIDNVPYAIGINNHMGSKVTGDERVMSIILDVCRERGLFFVDSRTNYRSIIFKLCKQKGMPQIKNDIFLDDVHTEAHISRQMDKVAEQVHAEGKCVTIGHVGTKGKKTAAVIKKYIPKLQGQGIEFVGISEMARDVKTPGQWPGGGIILP</sequence>
<organism evidence="2 3">
    <name type="scientific">Paenibacillus woosongensis</name>
    <dbReference type="NCBI Taxonomy" id="307580"/>
    <lineage>
        <taxon>Bacteria</taxon>
        <taxon>Bacillati</taxon>
        <taxon>Bacillota</taxon>
        <taxon>Bacilli</taxon>
        <taxon>Bacillales</taxon>
        <taxon>Paenibacillaceae</taxon>
        <taxon>Paenibacillus</taxon>
    </lineage>
</organism>
<evidence type="ECO:0000256" key="1">
    <source>
        <dbReference type="SAM" id="SignalP"/>
    </source>
</evidence>
<name>A0AA95ID02_9BACL</name>